<dbReference type="Proteomes" id="UP000045824">
    <property type="component" value="Unassembled WGS sequence"/>
</dbReference>
<name>A0A0T9KKW7_YERKR</name>
<dbReference type="EMBL" id="CPYI01000001">
    <property type="protein sequence ID" value="CNE09515.1"/>
    <property type="molecule type" value="Genomic_DNA"/>
</dbReference>
<evidence type="ECO:0000313" key="1">
    <source>
        <dbReference type="EMBL" id="CNE09515.1"/>
    </source>
</evidence>
<protein>
    <submittedName>
        <fullName evidence="1">Regulatory CII family protein</fullName>
    </submittedName>
</protein>
<dbReference type="Pfam" id="PF06892">
    <property type="entry name" value="Phage_CP76"/>
    <property type="match status" value="1"/>
</dbReference>
<dbReference type="GO" id="GO:0003677">
    <property type="term" value="F:DNA binding"/>
    <property type="evidence" value="ECO:0007669"/>
    <property type="project" value="InterPro"/>
</dbReference>
<gene>
    <name evidence="1" type="ORF">ERS008491_00405</name>
</gene>
<organism evidence="1 2">
    <name type="scientific">Yersinia kristensenii</name>
    <dbReference type="NCBI Taxonomy" id="28152"/>
    <lineage>
        <taxon>Bacteria</taxon>
        <taxon>Pseudomonadati</taxon>
        <taxon>Pseudomonadota</taxon>
        <taxon>Gammaproteobacteria</taxon>
        <taxon>Enterobacterales</taxon>
        <taxon>Yersiniaceae</taxon>
        <taxon>Yersinia</taxon>
    </lineage>
</organism>
<proteinExistence type="predicted"/>
<accession>A0A0T9KKW7</accession>
<dbReference type="RefSeq" id="WP_050118222.1">
    <property type="nucleotide sequence ID" value="NZ_CAWMAB010000001.1"/>
</dbReference>
<reference evidence="1 2" key="1">
    <citation type="submission" date="2015-03" db="EMBL/GenBank/DDBJ databases">
        <authorList>
            <person name="Murphy D."/>
        </authorList>
    </citation>
    <scope>NUCLEOTIDE SEQUENCE [LARGE SCALE GENOMIC DNA]</scope>
    <source>
        <strain evidence="1 2">FCF326</strain>
    </source>
</reference>
<sequence length="173" mass="19049">MFANGTDKHPHWDSALRRFADTVEIKRVAETIGMNPQTLRNKLNPAQPHELTTVELLRITHATQNYTLLDGALAELGRLPSLPLENPQEATDIPTQALKISSAAGELASESLQLISGSRLTKKRKDAIVSRANKAVRDLMLFAYAIEEKFHSIPVLSTTFDIACNSSLPGLTY</sequence>
<dbReference type="InterPro" id="IPR009679">
    <property type="entry name" value="Phage_186_CII-like"/>
</dbReference>
<evidence type="ECO:0000313" key="2">
    <source>
        <dbReference type="Proteomes" id="UP000045824"/>
    </source>
</evidence>
<dbReference type="AlphaFoldDB" id="A0A0T9KKW7"/>